<evidence type="ECO:0000256" key="3">
    <source>
        <dbReference type="PROSITE-ProRule" id="PRU00169"/>
    </source>
</evidence>
<dbReference type="EMBL" id="WIRE01000001">
    <property type="protein sequence ID" value="MQX53788.1"/>
    <property type="molecule type" value="Genomic_DNA"/>
</dbReference>
<sequence>MDNNKKPLLLFVDDSKVMRLAADKMLGREFQVDVAENGVEAWRKIDLNPDYSVVFSDLAMPEMDGYALLEKIRNSPDEGVAKLPVIIVTGAENDDEARSRALKQGATDFISKPFNSTDLLARARAHSNYQEERKALARQAMVDPLTRLGNHRYIQHRLGQELALAARQQSALSVVQLEIYQFNQLFIQLGKRRADMVLMKLAQLLQGVVRKEDSLARSKVDQFTFLLPSADIEGARRFVERALKVCEKLAFQHRGKPQRLPVNVVLHSPDANANSTPEAVQRVLDGYLKRAREAGAGCVVGDEDEISAADKQGPVMGVEQALGLIQAGKQRVVVSALPDLKRQLMPLLKLMQQVSSGQEIV</sequence>
<dbReference type="InterPro" id="IPR001789">
    <property type="entry name" value="Sig_transdc_resp-reg_receiver"/>
</dbReference>
<dbReference type="Gene3D" id="3.40.50.2300">
    <property type="match status" value="1"/>
</dbReference>
<evidence type="ECO:0000313" key="6">
    <source>
        <dbReference type="EMBL" id="MQX53788.1"/>
    </source>
</evidence>
<dbReference type="Pfam" id="PF00990">
    <property type="entry name" value="GGDEF"/>
    <property type="match status" value="1"/>
</dbReference>
<dbReference type="SUPFAM" id="SSF52172">
    <property type="entry name" value="CheY-like"/>
    <property type="match status" value="1"/>
</dbReference>
<comment type="caution">
    <text evidence="6">The sequence shown here is derived from an EMBL/GenBank/DDBJ whole genome shotgun (WGS) entry which is preliminary data.</text>
</comment>
<evidence type="ECO:0000313" key="7">
    <source>
        <dbReference type="Proteomes" id="UP000469421"/>
    </source>
</evidence>
<keyword evidence="2" id="KW-0902">Two-component regulatory system</keyword>
<dbReference type="GO" id="GO:0000160">
    <property type="term" value="P:phosphorelay signal transduction system"/>
    <property type="evidence" value="ECO:0007669"/>
    <property type="project" value="UniProtKB-KW"/>
</dbReference>
<dbReference type="InterPro" id="IPR029787">
    <property type="entry name" value="Nucleotide_cyclase"/>
</dbReference>
<dbReference type="InterPro" id="IPR011006">
    <property type="entry name" value="CheY-like_superfamily"/>
</dbReference>
<dbReference type="PROSITE" id="PS50110">
    <property type="entry name" value="RESPONSE_REGULATORY"/>
    <property type="match status" value="1"/>
</dbReference>
<dbReference type="Proteomes" id="UP000469421">
    <property type="component" value="Unassembled WGS sequence"/>
</dbReference>
<reference evidence="6 7" key="1">
    <citation type="submission" date="2019-10" db="EMBL/GenBank/DDBJ databases">
        <title>Alcanivorax sp.PA15-N-34 draft genome sequence.</title>
        <authorList>
            <person name="Liao X."/>
            <person name="Shao Z."/>
        </authorList>
    </citation>
    <scope>NUCLEOTIDE SEQUENCE [LARGE SCALE GENOMIC DNA]</scope>
    <source>
        <strain evidence="6 7">PA15-N-34</strain>
    </source>
</reference>
<dbReference type="SMART" id="SM00267">
    <property type="entry name" value="GGDEF"/>
    <property type="match status" value="1"/>
</dbReference>
<organism evidence="6 7">
    <name type="scientific">Alcanivorax sediminis</name>
    <dbReference type="NCBI Taxonomy" id="2663008"/>
    <lineage>
        <taxon>Bacteria</taxon>
        <taxon>Pseudomonadati</taxon>
        <taxon>Pseudomonadota</taxon>
        <taxon>Gammaproteobacteria</taxon>
        <taxon>Oceanospirillales</taxon>
        <taxon>Alcanivoracaceae</taxon>
        <taxon>Alcanivorax</taxon>
    </lineage>
</organism>
<dbReference type="AlphaFoldDB" id="A0A6N7LTH7"/>
<dbReference type="Gene3D" id="3.30.70.270">
    <property type="match status" value="1"/>
</dbReference>
<dbReference type="NCBIfam" id="TIGR00254">
    <property type="entry name" value="GGDEF"/>
    <property type="match status" value="1"/>
</dbReference>
<accession>A0A6N7LTH7</accession>
<keyword evidence="1 3" id="KW-0597">Phosphoprotein</keyword>
<dbReference type="InterPro" id="IPR043128">
    <property type="entry name" value="Rev_trsase/Diguanyl_cyclase"/>
</dbReference>
<gene>
    <name evidence="6" type="ORF">GFN93_11050</name>
</gene>
<dbReference type="SMART" id="SM00448">
    <property type="entry name" value="REC"/>
    <property type="match status" value="1"/>
</dbReference>
<proteinExistence type="predicted"/>
<dbReference type="RefSeq" id="WP_153501144.1">
    <property type="nucleotide sequence ID" value="NZ_WIRE01000001.1"/>
</dbReference>
<feature type="domain" description="Response regulatory" evidence="4">
    <location>
        <begin position="8"/>
        <end position="127"/>
    </location>
</feature>
<keyword evidence="7" id="KW-1185">Reference proteome</keyword>
<dbReference type="SUPFAM" id="SSF55073">
    <property type="entry name" value="Nucleotide cyclase"/>
    <property type="match status" value="1"/>
</dbReference>
<protein>
    <submittedName>
        <fullName evidence="6">Diguanylate cyclase</fullName>
    </submittedName>
</protein>
<dbReference type="PROSITE" id="PS50887">
    <property type="entry name" value="GGDEF"/>
    <property type="match status" value="1"/>
</dbReference>
<evidence type="ECO:0000256" key="2">
    <source>
        <dbReference type="ARBA" id="ARBA00023012"/>
    </source>
</evidence>
<feature type="domain" description="GGDEF" evidence="5">
    <location>
        <begin position="170"/>
        <end position="304"/>
    </location>
</feature>
<dbReference type="CDD" id="cd00156">
    <property type="entry name" value="REC"/>
    <property type="match status" value="1"/>
</dbReference>
<feature type="modified residue" description="4-aspartylphosphate" evidence="3">
    <location>
        <position position="57"/>
    </location>
</feature>
<dbReference type="InterPro" id="IPR050595">
    <property type="entry name" value="Bact_response_regulator"/>
</dbReference>
<dbReference type="PANTHER" id="PTHR44591">
    <property type="entry name" value="STRESS RESPONSE REGULATOR PROTEIN 1"/>
    <property type="match status" value="1"/>
</dbReference>
<name>A0A6N7LTH7_9GAMM</name>
<evidence type="ECO:0000256" key="1">
    <source>
        <dbReference type="ARBA" id="ARBA00022553"/>
    </source>
</evidence>
<dbReference type="CDD" id="cd01949">
    <property type="entry name" value="GGDEF"/>
    <property type="match status" value="1"/>
</dbReference>
<dbReference type="Pfam" id="PF00072">
    <property type="entry name" value="Response_reg"/>
    <property type="match status" value="1"/>
</dbReference>
<dbReference type="InterPro" id="IPR000160">
    <property type="entry name" value="GGDEF_dom"/>
</dbReference>
<evidence type="ECO:0000259" key="4">
    <source>
        <dbReference type="PROSITE" id="PS50110"/>
    </source>
</evidence>
<evidence type="ECO:0000259" key="5">
    <source>
        <dbReference type="PROSITE" id="PS50887"/>
    </source>
</evidence>
<dbReference type="PANTHER" id="PTHR44591:SF14">
    <property type="entry name" value="PROTEIN PILG"/>
    <property type="match status" value="1"/>
</dbReference>